<evidence type="ECO:0000256" key="1">
    <source>
        <dbReference type="SAM" id="MobiDB-lite"/>
    </source>
</evidence>
<dbReference type="Proteomes" id="UP000036681">
    <property type="component" value="Unplaced"/>
</dbReference>
<accession>A0A9J2PQY5</accession>
<protein>
    <submittedName>
        <fullName evidence="3">Uncharacterized protein</fullName>
    </submittedName>
</protein>
<dbReference type="AlphaFoldDB" id="A0A9J2PQY5"/>
<evidence type="ECO:0000313" key="2">
    <source>
        <dbReference type="Proteomes" id="UP000036681"/>
    </source>
</evidence>
<feature type="compositionally biased region" description="Basic and acidic residues" evidence="1">
    <location>
        <begin position="290"/>
        <end position="301"/>
    </location>
</feature>
<evidence type="ECO:0000313" key="3">
    <source>
        <dbReference type="WBParaSite" id="ALUE_0001192101-mRNA-1"/>
    </source>
</evidence>
<reference evidence="3" key="1">
    <citation type="submission" date="2023-03" db="UniProtKB">
        <authorList>
            <consortium name="WormBaseParasite"/>
        </authorList>
    </citation>
    <scope>IDENTIFICATION</scope>
</reference>
<dbReference type="WBParaSite" id="ALUE_0001192101-mRNA-1">
    <property type="protein sequence ID" value="ALUE_0001192101-mRNA-1"/>
    <property type="gene ID" value="ALUE_0001192101"/>
</dbReference>
<proteinExistence type="predicted"/>
<name>A0A9J2PQY5_ASCLU</name>
<sequence>MDRFGALTIPDFGIRNDDVHYLYIDSVISGRSEQLDTSVVAEMDRFDALTIPDFGIRNDDVHYLYIDSVISGRGPDRLKYLDLEGRWRLSDRSVPYITAAFKHLERLNDAKDALRMFTDEPLNAVGMRGWAPSEEPLKKEKKAIVVIRPEAQFKEQLPPSPREAVPHRSAGYGTHVIFISIEVYELYSGPAHQKRKLSVPERTRSPARSVEAPFLITDYDKYAKYQTKDSSLQWGSKGDLGYVSADERNGLETPSPRINTTRMVNDERPPHRTQTLMNGHSSKWRQSNASERKSTQISRDRHYADDLTISVKETTKHLPYRSSGYGSPHLLRQYDISPRSNVTTDYSSASEQTSPYNRNVDGVLVTTYHMTKTMRRQRMQHRAESNVH</sequence>
<keyword evidence="2" id="KW-1185">Reference proteome</keyword>
<feature type="region of interest" description="Disordered" evidence="1">
    <location>
        <begin position="245"/>
        <end position="301"/>
    </location>
</feature>
<feature type="compositionally biased region" description="Polar residues" evidence="1">
    <location>
        <begin position="272"/>
        <end position="289"/>
    </location>
</feature>
<organism evidence="2 3">
    <name type="scientific">Ascaris lumbricoides</name>
    <name type="common">Giant roundworm</name>
    <dbReference type="NCBI Taxonomy" id="6252"/>
    <lineage>
        <taxon>Eukaryota</taxon>
        <taxon>Metazoa</taxon>
        <taxon>Ecdysozoa</taxon>
        <taxon>Nematoda</taxon>
        <taxon>Chromadorea</taxon>
        <taxon>Rhabditida</taxon>
        <taxon>Spirurina</taxon>
        <taxon>Ascaridomorpha</taxon>
        <taxon>Ascaridoidea</taxon>
        <taxon>Ascarididae</taxon>
        <taxon>Ascaris</taxon>
    </lineage>
</organism>